<comment type="subcellular location">
    <subcellularLocation>
        <location evidence="1 8">Cell membrane</location>
        <topology evidence="1 8">Multi-pass membrane protein</topology>
    </subcellularLocation>
</comment>
<evidence type="ECO:0000256" key="4">
    <source>
        <dbReference type="ARBA" id="ARBA00022475"/>
    </source>
</evidence>
<keyword evidence="10" id="KW-1185">Reference proteome</keyword>
<dbReference type="Pfam" id="PF01925">
    <property type="entry name" value="TauE"/>
    <property type="match status" value="1"/>
</dbReference>
<dbReference type="InterPro" id="IPR002781">
    <property type="entry name" value="TM_pro_TauE-like"/>
</dbReference>
<evidence type="ECO:0000256" key="1">
    <source>
        <dbReference type="ARBA" id="ARBA00004651"/>
    </source>
</evidence>
<feature type="transmembrane region" description="Helical" evidence="8">
    <location>
        <begin position="142"/>
        <end position="167"/>
    </location>
</feature>
<protein>
    <recommendedName>
        <fullName evidence="8">Probable membrane transporter protein</fullName>
    </recommendedName>
</protein>
<dbReference type="RefSeq" id="WP_267848840.1">
    <property type="nucleotide sequence ID" value="NZ_JAPMXC010000006.1"/>
</dbReference>
<dbReference type="EMBL" id="JAPMXC010000006">
    <property type="protein sequence ID" value="MCY0388973.1"/>
    <property type="molecule type" value="Genomic_DNA"/>
</dbReference>
<feature type="transmembrane region" description="Helical" evidence="8">
    <location>
        <begin position="231"/>
        <end position="250"/>
    </location>
</feature>
<evidence type="ECO:0000256" key="8">
    <source>
        <dbReference type="RuleBase" id="RU363041"/>
    </source>
</evidence>
<feature type="transmembrane region" description="Helical" evidence="8">
    <location>
        <begin position="74"/>
        <end position="94"/>
    </location>
</feature>
<keyword evidence="4 8" id="KW-1003">Cell membrane</keyword>
<gene>
    <name evidence="9" type="ORF">OVY01_17525</name>
</gene>
<keyword evidence="5 8" id="KW-0812">Transmembrane</keyword>
<evidence type="ECO:0000256" key="6">
    <source>
        <dbReference type="ARBA" id="ARBA00022989"/>
    </source>
</evidence>
<keyword evidence="6 8" id="KW-1133">Transmembrane helix</keyword>
<keyword evidence="7 8" id="KW-0472">Membrane</keyword>
<feature type="transmembrane region" description="Helical" evidence="8">
    <location>
        <begin position="179"/>
        <end position="198"/>
    </location>
</feature>
<sequence>MDWRAFLLLAGAGVLGGIINALAGGATLITFPVMLAVGLPPVIANASNAVAIAPGHLLATLADRRKLPRFGMRLVWLGLAAGLGGAAGAIILLALPPRLFILPVPALIAFATLLFAFAPSIQAWSRRSPRGLVSSSDTRGGLLIAVASVYGGFFGAGLGVILTAVVSITDPGDIRTIKVLKNLLASFVSIAAIIIFVAKGMVQWRETIYMLIGALLGGYLGGHLIRVLPAVVVRWFVLVAGTVMTAIYAAQYWF</sequence>
<accession>A0ABT3ZQZ4</accession>
<dbReference type="Proteomes" id="UP001082899">
    <property type="component" value="Unassembled WGS sequence"/>
</dbReference>
<feature type="transmembrane region" description="Helical" evidence="8">
    <location>
        <begin position="207"/>
        <end position="225"/>
    </location>
</feature>
<evidence type="ECO:0000256" key="3">
    <source>
        <dbReference type="ARBA" id="ARBA00022448"/>
    </source>
</evidence>
<reference evidence="9" key="1">
    <citation type="submission" date="2022-11" db="EMBL/GenBank/DDBJ databases">
        <title>Robbsia betulipollinis sp. nov., isolated from pollen of birch (Betula pendula).</title>
        <authorList>
            <person name="Shi H."/>
            <person name="Ambika Manirajan B."/>
            <person name="Ratering S."/>
            <person name="Geissler-Plaum R."/>
            <person name="Schnell S."/>
        </authorList>
    </citation>
    <scope>NUCLEOTIDE SEQUENCE</scope>
    <source>
        <strain evidence="9">Bb-Pol-6</strain>
    </source>
</reference>
<comment type="caution">
    <text evidence="9">The sequence shown here is derived from an EMBL/GenBank/DDBJ whole genome shotgun (WGS) entry which is preliminary data.</text>
</comment>
<feature type="transmembrane region" description="Helical" evidence="8">
    <location>
        <begin position="39"/>
        <end position="62"/>
    </location>
</feature>
<organism evidence="9 10">
    <name type="scientific">Robbsia betulipollinis</name>
    <dbReference type="NCBI Taxonomy" id="2981849"/>
    <lineage>
        <taxon>Bacteria</taxon>
        <taxon>Pseudomonadati</taxon>
        <taxon>Pseudomonadota</taxon>
        <taxon>Betaproteobacteria</taxon>
        <taxon>Burkholderiales</taxon>
        <taxon>Burkholderiaceae</taxon>
        <taxon>Robbsia</taxon>
    </lineage>
</organism>
<evidence type="ECO:0000256" key="2">
    <source>
        <dbReference type="ARBA" id="ARBA00009142"/>
    </source>
</evidence>
<evidence type="ECO:0000313" key="9">
    <source>
        <dbReference type="EMBL" id="MCY0388973.1"/>
    </source>
</evidence>
<evidence type="ECO:0000256" key="5">
    <source>
        <dbReference type="ARBA" id="ARBA00022692"/>
    </source>
</evidence>
<proteinExistence type="inferred from homology"/>
<dbReference type="PANTHER" id="PTHR30269">
    <property type="entry name" value="TRANSMEMBRANE PROTEIN YFCA"/>
    <property type="match status" value="1"/>
</dbReference>
<evidence type="ECO:0000256" key="7">
    <source>
        <dbReference type="ARBA" id="ARBA00023136"/>
    </source>
</evidence>
<dbReference type="PANTHER" id="PTHR30269:SF0">
    <property type="entry name" value="MEMBRANE TRANSPORTER PROTEIN YFCA-RELATED"/>
    <property type="match status" value="1"/>
</dbReference>
<name>A0ABT3ZQZ4_9BURK</name>
<keyword evidence="3" id="KW-0813">Transport</keyword>
<evidence type="ECO:0000313" key="10">
    <source>
        <dbReference type="Proteomes" id="UP001082899"/>
    </source>
</evidence>
<dbReference type="InterPro" id="IPR052017">
    <property type="entry name" value="TSUP"/>
</dbReference>
<comment type="similarity">
    <text evidence="2 8">Belongs to the 4-toluene sulfonate uptake permease (TSUP) (TC 2.A.102) family.</text>
</comment>
<feature type="transmembrane region" description="Helical" evidence="8">
    <location>
        <begin position="100"/>
        <end position="121"/>
    </location>
</feature>